<dbReference type="AlphaFoldDB" id="A0A0W0VUW7"/>
<dbReference type="Gene3D" id="3.20.20.140">
    <property type="entry name" value="Metal-dependent hydrolases"/>
    <property type="match status" value="1"/>
</dbReference>
<feature type="domain" description="Adenosine deaminase" evidence="7">
    <location>
        <begin position="225"/>
        <end position="440"/>
    </location>
</feature>
<accession>A0A0W0VUW7</accession>
<evidence type="ECO:0000313" key="9">
    <source>
        <dbReference type="Proteomes" id="UP000054869"/>
    </source>
</evidence>
<protein>
    <recommendedName>
        <fullName evidence="3">adenosine deaminase</fullName>
        <ecNumber evidence="3">3.5.4.4</ecNumber>
    </recommendedName>
</protein>
<dbReference type="GO" id="GO:0046872">
    <property type="term" value="F:metal ion binding"/>
    <property type="evidence" value="ECO:0007669"/>
    <property type="project" value="UniProtKB-KW"/>
</dbReference>
<evidence type="ECO:0000256" key="2">
    <source>
        <dbReference type="ARBA" id="ARBA00006676"/>
    </source>
</evidence>
<dbReference type="SUPFAM" id="SSF51556">
    <property type="entry name" value="Metallo-dependent hydrolases"/>
    <property type="match status" value="1"/>
</dbReference>
<comment type="similarity">
    <text evidence="2">Belongs to the metallo-dependent hydrolases superfamily. Adenosine and AMP deaminases family.</text>
</comment>
<evidence type="ECO:0000256" key="4">
    <source>
        <dbReference type="ARBA" id="ARBA00022723"/>
    </source>
</evidence>
<evidence type="ECO:0000256" key="5">
    <source>
        <dbReference type="ARBA" id="ARBA00022801"/>
    </source>
</evidence>
<dbReference type="PANTHER" id="PTHR11409:SF43">
    <property type="entry name" value="ADENOSINE DEAMINASE"/>
    <property type="match status" value="1"/>
</dbReference>
<keyword evidence="9" id="KW-1185">Reference proteome</keyword>
<name>A0A0W0VUW7_9GAMM</name>
<dbReference type="PANTHER" id="PTHR11409">
    <property type="entry name" value="ADENOSINE DEAMINASE"/>
    <property type="match status" value="1"/>
</dbReference>
<dbReference type="Proteomes" id="UP000054869">
    <property type="component" value="Unassembled WGS sequence"/>
</dbReference>
<dbReference type="RefSeq" id="WP_028372165.1">
    <property type="nucleotide sequence ID" value="NZ_CAAAJD010000001.1"/>
</dbReference>
<evidence type="ECO:0000256" key="6">
    <source>
        <dbReference type="ARBA" id="ARBA00022833"/>
    </source>
</evidence>
<dbReference type="InterPro" id="IPR001365">
    <property type="entry name" value="A_deaminase_dom"/>
</dbReference>
<dbReference type="OrthoDB" id="105475at2"/>
<gene>
    <name evidence="8" type="primary">add_1</name>
    <name evidence="8" type="ORF">Llan_0620</name>
</gene>
<dbReference type="GO" id="GO:0046103">
    <property type="term" value="P:inosine biosynthetic process"/>
    <property type="evidence" value="ECO:0007669"/>
    <property type="project" value="TreeGrafter"/>
</dbReference>
<evidence type="ECO:0000313" key="8">
    <source>
        <dbReference type="EMBL" id="KTD23839.1"/>
    </source>
</evidence>
<dbReference type="eggNOG" id="COG1816">
    <property type="taxonomic scope" value="Bacteria"/>
</dbReference>
<dbReference type="PATRIC" id="fig|45067.4.peg.646"/>
<keyword evidence="4" id="KW-0479">Metal-binding</keyword>
<dbReference type="InterPro" id="IPR006330">
    <property type="entry name" value="Ado/ade_deaminase"/>
</dbReference>
<evidence type="ECO:0000259" key="7">
    <source>
        <dbReference type="Pfam" id="PF00962"/>
    </source>
</evidence>
<evidence type="ECO:0000256" key="3">
    <source>
        <dbReference type="ARBA" id="ARBA00012784"/>
    </source>
</evidence>
<proteinExistence type="inferred from homology"/>
<dbReference type="GO" id="GO:0006154">
    <property type="term" value="P:adenosine catabolic process"/>
    <property type="evidence" value="ECO:0007669"/>
    <property type="project" value="TreeGrafter"/>
</dbReference>
<comment type="caution">
    <text evidence="8">The sequence shown here is derived from an EMBL/GenBank/DDBJ whole genome shotgun (WGS) entry which is preliminary data.</text>
</comment>
<dbReference type="GO" id="GO:0004000">
    <property type="term" value="F:adenosine deaminase activity"/>
    <property type="evidence" value="ECO:0007669"/>
    <property type="project" value="UniProtKB-ARBA"/>
</dbReference>
<evidence type="ECO:0000256" key="1">
    <source>
        <dbReference type="ARBA" id="ARBA00001947"/>
    </source>
</evidence>
<dbReference type="GO" id="GO:0005829">
    <property type="term" value="C:cytosol"/>
    <property type="evidence" value="ECO:0007669"/>
    <property type="project" value="TreeGrafter"/>
</dbReference>
<keyword evidence="6" id="KW-0862">Zinc</keyword>
<dbReference type="Pfam" id="PF00962">
    <property type="entry name" value="A_deaminase"/>
    <property type="match status" value="1"/>
</dbReference>
<dbReference type="GO" id="GO:0043103">
    <property type="term" value="P:hypoxanthine salvage"/>
    <property type="evidence" value="ECO:0007669"/>
    <property type="project" value="TreeGrafter"/>
</dbReference>
<comment type="cofactor">
    <cofactor evidence="1">
        <name>Zn(2+)</name>
        <dbReference type="ChEBI" id="CHEBI:29105"/>
    </cofactor>
</comment>
<dbReference type="EMBL" id="LNYI01000011">
    <property type="protein sequence ID" value="KTD23839.1"/>
    <property type="molecule type" value="Genomic_DNA"/>
</dbReference>
<dbReference type="InterPro" id="IPR032466">
    <property type="entry name" value="Metal_Hydrolase"/>
</dbReference>
<keyword evidence="5" id="KW-0378">Hydrolase</keyword>
<dbReference type="EC" id="3.5.4.4" evidence="3"/>
<reference evidence="8 9" key="1">
    <citation type="submission" date="2015-11" db="EMBL/GenBank/DDBJ databases">
        <title>Genomic analysis of 38 Legionella species identifies large and diverse effector repertoires.</title>
        <authorList>
            <person name="Burstein D."/>
            <person name="Amaro F."/>
            <person name="Zusman T."/>
            <person name="Lifshitz Z."/>
            <person name="Cohen O."/>
            <person name="Gilbert J.A."/>
            <person name="Pupko T."/>
            <person name="Shuman H.A."/>
            <person name="Segal G."/>
        </authorList>
    </citation>
    <scope>NUCLEOTIDE SEQUENCE [LARGE SCALE GENOMIC DNA]</scope>
    <source>
        <strain evidence="8 9">ATCC 49751</strain>
    </source>
</reference>
<dbReference type="STRING" id="45067.Llan_0620"/>
<organism evidence="8 9">
    <name type="scientific">Legionella lansingensis</name>
    <dbReference type="NCBI Taxonomy" id="45067"/>
    <lineage>
        <taxon>Bacteria</taxon>
        <taxon>Pseudomonadati</taxon>
        <taxon>Pseudomonadota</taxon>
        <taxon>Gammaproteobacteria</taxon>
        <taxon>Legionellales</taxon>
        <taxon>Legionellaceae</taxon>
        <taxon>Legionella</taxon>
    </lineage>
</organism>
<sequence length="496" mass="56752">MRFFKFTIFLFFLGWQSLVLADINHYFNDIKNDPNALYTFLKQMPKGGELHYHLAGGAYPEKMLTIAARENYCLDKGTFAVSKRIEECQSINVQELMNQPTLYDKTIQAWSMKNFNPGNESGHDHFFNSFSKFMPVVLGYSPELLADIMQRAANQHEQYLEIMILPDNARSSFFGTPDLLKNTYANAQKKLLADKAFQENIKFTIDESADLLKKTRKKLGCTQSPNQEVCQLTVRFQYYVLREQPLEKVFAQALNAFAAASNSKDIVAVNLVQPEDGIISLRDYHQQMQIFAFLRKAYPAVHLSLHAGELAPSFVEPNDLNFHINEAVHIAHAERIGHGTAIAYEDNSEDLLRTMATKQIPIEINLTSNREILGCYGKAHPLRYYLTHNVPVVLSTDDEGILRTDLTREYVEAVLNHDIDYPTLKLINRNALTYSFLPGKSLWADPKEAKPISECANFQSQSCLQFIKNNEKAKLQWQLEEKLSEFEKTYLSKAPH</sequence>